<dbReference type="Gene3D" id="3.40.30.10">
    <property type="entry name" value="Glutaredoxin"/>
    <property type="match status" value="1"/>
</dbReference>
<dbReference type="RefSeq" id="WP_394320025.1">
    <property type="nucleotide sequence ID" value="NZ_JBHMQU010000045.1"/>
</dbReference>
<dbReference type="PROSITE" id="PS51318">
    <property type="entry name" value="TAT"/>
    <property type="match status" value="1"/>
</dbReference>
<accession>A0ABV6T539</accession>
<dbReference type="InterPro" id="IPR036249">
    <property type="entry name" value="Thioredoxin-like_sf"/>
</dbReference>
<reference evidence="2 3" key="1">
    <citation type="submission" date="2024-09" db="EMBL/GenBank/DDBJ databases">
        <authorList>
            <person name="Sun Q."/>
            <person name="Mori K."/>
        </authorList>
    </citation>
    <scope>NUCLEOTIDE SEQUENCE [LARGE SCALE GENOMIC DNA]</scope>
    <source>
        <strain evidence="2 3">KCTC 42086</strain>
    </source>
</reference>
<dbReference type="Proteomes" id="UP001589920">
    <property type="component" value="Unassembled WGS sequence"/>
</dbReference>
<evidence type="ECO:0000256" key="1">
    <source>
        <dbReference type="SAM" id="SignalP"/>
    </source>
</evidence>
<keyword evidence="1" id="KW-0732">Signal</keyword>
<dbReference type="EMBL" id="JBHMQU010000045">
    <property type="protein sequence ID" value="MFC0812360.1"/>
    <property type="molecule type" value="Genomic_DNA"/>
</dbReference>
<feature type="signal peptide" evidence="1">
    <location>
        <begin position="1"/>
        <end position="29"/>
    </location>
</feature>
<evidence type="ECO:0000313" key="2">
    <source>
        <dbReference type="EMBL" id="MFC0812360.1"/>
    </source>
</evidence>
<evidence type="ECO:0000313" key="3">
    <source>
        <dbReference type="Proteomes" id="UP001589920"/>
    </source>
</evidence>
<dbReference type="InterPro" id="IPR006311">
    <property type="entry name" value="TAT_signal"/>
</dbReference>
<comment type="caution">
    <text evidence="2">The sequence shown here is derived from an EMBL/GenBank/DDBJ whole genome shotgun (WGS) entry which is preliminary data.</text>
</comment>
<keyword evidence="3" id="KW-1185">Reference proteome</keyword>
<name>A0ABV6T539_9RHOB</name>
<sequence>MQRRNFIGTLGLSVAAAALGGAASAATRAAPPDLPRHGRALVMVDRAGCPYCTAWKREILPGYSAHPTGRSLPLALVPLDGPWPDGLALARAPAITPTFLILQDRIEVARIEGYPGARHFWPEVEALLARPAATVAP</sequence>
<organism evidence="2 3">
    <name type="scientific">Paracoccus panacisoli</name>
    <dbReference type="NCBI Taxonomy" id="1510163"/>
    <lineage>
        <taxon>Bacteria</taxon>
        <taxon>Pseudomonadati</taxon>
        <taxon>Pseudomonadota</taxon>
        <taxon>Alphaproteobacteria</taxon>
        <taxon>Rhodobacterales</taxon>
        <taxon>Paracoccaceae</taxon>
        <taxon>Paracoccus</taxon>
    </lineage>
</organism>
<proteinExistence type="predicted"/>
<dbReference type="SUPFAM" id="SSF52833">
    <property type="entry name" value="Thioredoxin-like"/>
    <property type="match status" value="1"/>
</dbReference>
<feature type="chain" id="PRO_5045612536" evidence="1">
    <location>
        <begin position="30"/>
        <end position="137"/>
    </location>
</feature>
<protein>
    <submittedName>
        <fullName evidence="2">SoxS protein</fullName>
    </submittedName>
</protein>
<gene>
    <name evidence="2" type="ORF">ACFHYO_09570</name>
</gene>